<dbReference type="AlphaFoldDB" id="A0A369UT77"/>
<evidence type="ECO:0000313" key="1">
    <source>
        <dbReference type="EMBL" id="RDD83896.1"/>
    </source>
</evidence>
<evidence type="ECO:0000313" key="2">
    <source>
        <dbReference type="Proteomes" id="UP000253742"/>
    </source>
</evidence>
<sequence>MTVTTPTITRRPRESAPIADFFSLYGLPHDSVEALTEVSRLRRRGRGRPLVLPVMKFAYFLVDGCISETVQAGKTRLWRELMLFENISNSGVLPGSYSEEGFNPDTAGPIHGSVLSSCVFIEVPATKLSALAATDPAIALMLARMAAKRGALTERLYTATRASPVARVAAVLNYLAVPTRRKVIRRRADGALVMSTAEELVASGPSQADLSDALCLGRATVEKAIAELRQTGALRSFSPGERTNRCYPIQDRDLLRQIALGG</sequence>
<dbReference type="Proteomes" id="UP000253742">
    <property type="component" value="Unassembled WGS sequence"/>
</dbReference>
<dbReference type="InterPro" id="IPR014710">
    <property type="entry name" value="RmlC-like_jellyroll"/>
</dbReference>
<gene>
    <name evidence="1" type="ORF">DVZ84_38105</name>
</gene>
<proteinExistence type="predicted"/>
<protein>
    <submittedName>
        <fullName evidence="1">Crp/Fnr family transcriptional regulator</fullName>
    </submittedName>
</protein>
<comment type="caution">
    <text evidence="1">The sequence shown here is derived from an EMBL/GenBank/DDBJ whole genome shotgun (WGS) entry which is preliminary data.</text>
</comment>
<organism evidence="1 2">
    <name type="scientific">Streptomyces parvulus</name>
    <dbReference type="NCBI Taxonomy" id="146923"/>
    <lineage>
        <taxon>Bacteria</taxon>
        <taxon>Bacillati</taxon>
        <taxon>Actinomycetota</taxon>
        <taxon>Actinomycetes</taxon>
        <taxon>Kitasatosporales</taxon>
        <taxon>Streptomycetaceae</taxon>
        <taxon>Streptomyces</taxon>
    </lineage>
</organism>
<accession>A0A369UT77</accession>
<dbReference type="Gene3D" id="2.60.120.10">
    <property type="entry name" value="Jelly Rolls"/>
    <property type="match status" value="1"/>
</dbReference>
<reference evidence="1 2" key="1">
    <citation type="submission" date="2018-07" db="EMBL/GenBank/DDBJ databases">
        <title>Genome guided investigation of antibiotics producing actinomycetales strain isolated from a Macau mangrove ecosystem.</title>
        <authorList>
            <person name="Hu D."/>
        </authorList>
    </citation>
    <scope>NUCLEOTIDE SEQUENCE [LARGE SCALE GENOMIC DNA]</scope>
    <source>
        <strain evidence="1 2">2297</strain>
    </source>
</reference>
<dbReference type="EMBL" id="QQBH01000061">
    <property type="protein sequence ID" value="RDD83896.1"/>
    <property type="molecule type" value="Genomic_DNA"/>
</dbReference>
<name>A0A369UT77_9ACTN</name>